<organism evidence="2 3">
    <name type="scientific">Azohydromonas caseinilytica</name>
    <dbReference type="NCBI Taxonomy" id="2728836"/>
    <lineage>
        <taxon>Bacteria</taxon>
        <taxon>Pseudomonadati</taxon>
        <taxon>Pseudomonadota</taxon>
        <taxon>Betaproteobacteria</taxon>
        <taxon>Burkholderiales</taxon>
        <taxon>Sphaerotilaceae</taxon>
        <taxon>Azohydromonas</taxon>
    </lineage>
</organism>
<sequence>MPYDTWNWARSEEWPMTGVGADPDLAGWIYVAVNTRDATCCKVGRTKRRLYVRTTETTNPFYAIHVAYHVEASDTVRLESWIHYELSKRYLHHYHLITNKPSEWFQCAPHEAERVIEECLRRYFHCPQDDQGWLLENDPVELRRFRPHYNPMQLSERLRDNLEDHPYWKYLFPRLGW</sequence>
<accession>A0A848FLD9</accession>
<evidence type="ECO:0000259" key="1">
    <source>
        <dbReference type="SMART" id="SM00974"/>
    </source>
</evidence>
<name>A0A848FLD9_9BURK</name>
<evidence type="ECO:0000313" key="2">
    <source>
        <dbReference type="EMBL" id="NML19070.1"/>
    </source>
</evidence>
<dbReference type="AlphaFoldDB" id="A0A848FLD9"/>
<dbReference type="SMART" id="SM00974">
    <property type="entry name" value="T5orf172"/>
    <property type="match status" value="1"/>
</dbReference>
<dbReference type="Pfam" id="PF10544">
    <property type="entry name" value="T5orf172"/>
    <property type="match status" value="1"/>
</dbReference>
<dbReference type="EMBL" id="JABBFW010000053">
    <property type="protein sequence ID" value="NML19070.1"/>
    <property type="molecule type" value="Genomic_DNA"/>
</dbReference>
<dbReference type="Proteomes" id="UP000574067">
    <property type="component" value="Unassembled WGS sequence"/>
</dbReference>
<gene>
    <name evidence="2" type="ORF">HHL10_29295</name>
</gene>
<comment type="caution">
    <text evidence="2">The sequence shown here is derived from an EMBL/GenBank/DDBJ whole genome shotgun (WGS) entry which is preliminary data.</text>
</comment>
<dbReference type="InterPro" id="IPR018306">
    <property type="entry name" value="Phage_T5_Orf172_DNA-bd"/>
</dbReference>
<feature type="domain" description="Bacteriophage T5 Orf172 DNA-binding" evidence="1">
    <location>
        <begin position="35"/>
        <end position="119"/>
    </location>
</feature>
<keyword evidence="3" id="KW-1185">Reference proteome</keyword>
<protein>
    <submittedName>
        <fullName evidence="2">GIY-YIG nuclease family protein</fullName>
    </submittedName>
</protein>
<proteinExistence type="predicted"/>
<reference evidence="2 3" key="1">
    <citation type="submission" date="2020-04" db="EMBL/GenBank/DDBJ databases">
        <title>Azohydromonas sp. isolated from soil.</title>
        <authorList>
            <person name="Dahal R.H."/>
        </authorList>
    </citation>
    <scope>NUCLEOTIDE SEQUENCE [LARGE SCALE GENOMIC DNA]</scope>
    <source>
        <strain evidence="2 3">G-1-1-14</strain>
    </source>
</reference>
<evidence type="ECO:0000313" key="3">
    <source>
        <dbReference type="Proteomes" id="UP000574067"/>
    </source>
</evidence>
<dbReference type="RefSeq" id="WP_169163962.1">
    <property type="nucleotide sequence ID" value="NZ_JABBFW010000053.1"/>
</dbReference>